<dbReference type="GO" id="GO:0004356">
    <property type="term" value="F:glutamine synthetase activity"/>
    <property type="evidence" value="ECO:0007669"/>
    <property type="project" value="InterPro"/>
</dbReference>
<keyword evidence="4" id="KW-0547">Nucleotide-binding</keyword>
<keyword evidence="12" id="KW-1185">Reference proteome</keyword>
<dbReference type="InterPro" id="IPR008146">
    <property type="entry name" value="Gln_synth_cat_dom"/>
</dbReference>
<dbReference type="Gene3D" id="3.30.590.10">
    <property type="entry name" value="Glutamine synthetase/guanido kinase, catalytic domain"/>
    <property type="match status" value="1"/>
</dbReference>
<dbReference type="SUPFAM" id="SSF55931">
    <property type="entry name" value="Glutamine synthetase/guanido kinase"/>
    <property type="match status" value="1"/>
</dbReference>
<dbReference type="PROSITE" id="PS51986">
    <property type="entry name" value="GS_BETA_GRASP"/>
    <property type="match status" value="1"/>
</dbReference>
<keyword evidence="5" id="KW-0067">ATP-binding</keyword>
<comment type="cofactor">
    <cofactor evidence="1">
        <name>Mg(2+)</name>
        <dbReference type="ChEBI" id="CHEBI:18420"/>
    </cofactor>
</comment>
<dbReference type="SUPFAM" id="SSF54368">
    <property type="entry name" value="Glutamine synthetase, N-terminal domain"/>
    <property type="match status" value="1"/>
</dbReference>
<evidence type="ECO:0000313" key="11">
    <source>
        <dbReference type="EMBL" id="MBK0399186.1"/>
    </source>
</evidence>
<dbReference type="Pfam" id="PF00120">
    <property type="entry name" value="Gln-synt_C"/>
    <property type="match status" value="1"/>
</dbReference>
<evidence type="ECO:0000256" key="5">
    <source>
        <dbReference type="ARBA" id="ARBA00022840"/>
    </source>
</evidence>
<dbReference type="PANTHER" id="PTHR43785:SF12">
    <property type="entry name" value="TYPE-1 GLUTAMINE SYNTHETASE 2"/>
    <property type="match status" value="1"/>
</dbReference>
<gene>
    <name evidence="11" type="ORF">H0I76_08295</name>
</gene>
<dbReference type="Proteomes" id="UP000655420">
    <property type="component" value="Unassembled WGS sequence"/>
</dbReference>
<accession>A0A8J7M6K4</accession>
<dbReference type="GO" id="GO:0006598">
    <property type="term" value="P:polyamine catabolic process"/>
    <property type="evidence" value="ECO:0007669"/>
    <property type="project" value="TreeGrafter"/>
</dbReference>
<name>A0A8J7M6K4_9RHOB</name>
<dbReference type="SMART" id="SM01230">
    <property type="entry name" value="Gln-synt_C"/>
    <property type="match status" value="1"/>
</dbReference>
<dbReference type="GO" id="GO:0006542">
    <property type="term" value="P:glutamine biosynthetic process"/>
    <property type="evidence" value="ECO:0007669"/>
    <property type="project" value="InterPro"/>
</dbReference>
<dbReference type="EMBL" id="JAEHHL010000004">
    <property type="protein sequence ID" value="MBK0399186.1"/>
    <property type="molecule type" value="Genomic_DNA"/>
</dbReference>
<evidence type="ECO:0000313" key="12">
    <source>
        <dbReference type="Proteomes" id="UP000655420"/>
    </source>
</evidence>
<feature type="domain" description="GS catalytic" evidence="10">
    <location>
        <begin position="120"/>
        <end position="453"/>
    </location>
</feature>
<dbReference type="InterPro" id="IPR014746">
    <property type="entry name" value="Gln_synth/guanido_kin_cat_dom"/>
</dbReference>
<evidence type="ECO:0000256" key="7">
    <source>
        <dbReference type="PROSITE-ProRule" id="PRU01330"/>
    </source>
</evidence>
<dbReference type="InterPro" id="IPR036651">
    <property type="entry name" value="Gln_synt_N_sf"/>
</dbReference>
<evidence type="ECO:0000259" key="9">
    <source>
        <dbReference type="PROSITE" id="PS51986"/>
    </source>
</evidence>
<evidence type="ECO:0000256" key="1">
    <source>
        <dbReference type="ARBA" id="ARBA00001946"/>
    </source>
</evidence>
<keyword evidence="3" id="KW-0436">Ligase</keyword>
<dbReference type="GO" id="GO:0005524">
    <property type="term" value="F:ATP binding"/>
    <property type="evidence" value="ECO:0007669"/>
    <property type="project" value="UniProtKB-KW"/>
</dbReference>
<comment type="function">
    <text evidence="2">Catalyzes the ATP-dependent biosynthesis of glutamine from glutamate and ammonia.</text>
</comment>
<dbReference type="InterPro" id="IPR008147">
    <property type="entry name" value="Gln_synt_N"/>
</dbReference>
<evidence type="ECO:0000259" key="10">
    <source>
        <dbReference type="PROSITE" id="PS51987"/>
    </source>
</evidence>
<organism evidence="11 12">
    <name type="scientific">Thermohalobaculum xanthum</name>
    <dbReference type="NCBI Taxonomy" id="2753746"/>
    <lineage>
        <taxon>Bacteria</taxon>
        <taxon>Pseudomonadati</taxon>
        <taxon>Pseudomonadota</taxon>
        <taxon>Alphaproteobacteria</taxon>
        <taxon>Rhodobacterales</taxon>
        <taxon>Paracoccaceae</taxon>
        <taxon>Thermohalobaculum</taxon>
    </lineage>
</organism>
<reference evidence="11" key="1">
    <citation type="submission" date="2020-12" db="EMBL/GenBank/DDBJ databases">
        <title>Bacterial taxonomy.</title>
        <authorList>
            <person name="Pan X."/>
        </authorList>
    </citation>
    <scope>NUCLEOTIDE SEQUENCE</scope>
    <source>
        <strain evidence="11">M0105</strain>
    </source>
</reference>
<dbReference type="PANTHER" id="PTHR43785">
    <property type="entry name" value="GAMMA-GLUTAMYLPUTRESCINE SYNTHETASE"/>
    <property type="match status" value="1"/>
</dbReference>
<evidence type="ECO:0000256" key="6">
    <source>
        <dbReference type="ARBA" id="ARBA00023231"/>
    </source>
</evidence>
<dbReference type="RefSeq" id="WP_200609205.1">
    <property type="nucleotide sequence ID" value="NZ_JAEHHL010000004.1"/>
</dbReference>
<proteinExistence type="inferred from homology"/>
<keyword evidence="6" id="KW-0535">Nitrogen fixation</keyword>
<evidence type="ECO:0000256" key="2">
    <source>
        <dbReference type="ARBA" id="ARBA00003117"/>
    </source>
</evidence>
<evidence type="ECO:0000256" key="4">
    <source>
        <dbReference type="ARBA" id="ARBA00022741"/>
    </source>
</evidence>
<comment type="similarity">
    <text evidence="7 8">Belongs to the glutamine synthetase family.</text>
</comment>
<sequence length="453" mass="48461">MRIEDDPKAEAEAYLARHPDTRHVDAFLIDLNGNAFGKRLPVAELARLQAQGTTMCAAMQLTDIRGTCWDVAGLGFSDGDPDAPCRPVPGTLAPVPWAAEPRAQVLMRFWDEKGPLWYEPRTILEGVVARFAAMGLSPVVAVELEFHLIDRARATDGAPQPPVSPVSGQRRAAGQVLGMAPLDEYAEVLGAIEAACRAQGLPVTTVSKEYGPGQFEINLAHLADPVRAADHAALMRRSVVGVARAHGMDATFMSKPYAAESGSGLQINLSITDAQGVNLLDPAQPGAAARMGHVVAGMQAMLAETMAVFAPNLHAYRRFAPDQFTPVTLDWGENNRSVAFRVPLSDGPGRRIEHRAAGAEANPYLVMAAVLAAAHHGLERELAPTPVASGNVGAAVDPALPLTLWSALDAMERAAVLPDYFGAAYVDAYVGAKRAEFDAFMADILPREHEWYL</sequence>
<evidence type="ECO:0000256" key="3">
    <source>
        <dbReference type="ARBA" id="ARBA00022598"/>
    </source>
</evidence>
<evidence type="ECO:0000256" key="8">
    <source>
        <dbReference type="RuleBase" id="RU000384"/>
    </source>
</evidence>
<dbReference type="AlphaFoldDB" id="A0A8J7M6K4"/>
<comment type="caution">
    <text evidence="11">The sequence shown here is derived from an EMBL/GenBank/DDBJ whole genome shotgun (WGS) entry which is preliminary data.</text>
</comment>
<protein>
    <submittedName>
        <fullName evidence="11">Glutamine synthetase</fullName>
    </submittedName>
</protein>
<feature type="domain" description="GS beta-grasp" evidence="9">
    <location>
        <begin position="19"/>
        <end position="114"/>
    </location>
</feature>
<dbReference type="PROSITE" id="PS51987">
    <property type="entry name" value="GS_CATALYTIC"/>
    <property type="match status" value="1"/>
</dbReference>